<dbReference type="GO" id="GO:1990281">
    <property type="term" value="C:efflux pump complex"/>
    <property type="evidence" value="ECO:0007669"/>
    <property type="project" value="TreeGrafter"/>
</dbReference>
<keyword evidence="1" id="KW-0175">Coiled coil</keyword>
<dbReference type="eggNOG" id="COG0845">
    <property type="taxonomic scope" value="Bacteria"/>
</dbReference>
<dbReference type="BioCyc" id="TSAC1094508:GLMA-2054-MONOMER"/>
<name>I3VWY6_THESW</name>
<dbReference type="RefSeq" id="WP_014758878.1">
    <property type="nucleotide sequence ID" value="NC_017992.1"/>
</dbReference>
<evidence type="ECO:0000313" key="7">
    <source>
        <dbReference type="Proteomes" id="UP000006178"/>
    </source>
</evidence>
<feature type="domain" description="RND related beta-barrel" evidence="3">
    <location>
        <begin position="252"/>
        <end position="326"/>
    </location>
</feature>
<dbReference type="Pfam" id="PF26018">
    <property type="entry name" value="BSH_RND_rel"/>
    <property type="match status" value="1"/>
</dbReference>
<evidence type="ECO:0000313" key="6">
    <source>
        <dbReference type="EMBL" id="AFK87031.1"/>
    </source>
</evidence>
<feature type="domain" description="RND related alpha-helical hairpin" evidence="4">
    <location>
        <begin position="91"/>
        <end position="186"/>
    </location>
</feature>
<reference evidence="6 7" key="1">
    <citation type="journal article" date="2014" name="Appl. Environ. Microbiol.">
        <title>Profile of Secreted Hydrolases, Associated Proteins, and SlpA in Thermoanaerobacterium saccharolyticum during the Degradation of Hemicellulose.</title>
        <authorList>
            <person name="Currie D.H."/>
            <person name="Guss A.M."/>
            <person name="Herring C.D."/>
            <person name="Giannone R.J."/>
            <person name="Johnson C.M."/>
            <person name="Lankford P.K."/>
            <person name="Brown S.D."/>
            <person name="Hettich R.L."/>
            <person name="Lynd L.R."/>
        </authorList>
    </citation>
    <scope>NUCLEOTIDE SEQUENCE [LARGE SCALE GENOMIC DNA]</scope>
    <source>
        <strain evidence="7">DSM 8691 / JW/SL-YS485</strain>
    </source>
</reference>
<dbReference type="STRING" id="1094508.Tsac_2027"/>
<protein>
    <submittedName>
        <fullName evidence="6">Uncharacterized conserved protein UCP02828, putative membrane fusion protein</fullName>
    </submittedName>
</protein>
<dbReference type="Proteomes" id="UP000006178">
    <property type="component" value="Chromosome"/>
</dbReference>
<keyword evidence="7" id="KW-1185">Reference proteome</keyword>
<dbReference type="KEGG" id="tsh:Tsac_2027"/>
<dbReference type="Pfam" id="PF26012">
    <property type="entry name" value="HH_RND_rel"/>
    <property type="match status" value="1"/>
</dbReference>
<evidence type="ECO:0000259" key="4">
    <source>
        <dbReference type="Pfam" id="PF26012"/>
    </source>
</evidence>
<dbReference type="PATRIC" id="fig|1094508.3.peg.2053"/>
<keyword evidence="2" id="KW-0812">Transmembrane</keyword>
<dbReference type="AlphaFoldDB" id="I3VWY6"/>
<evidence type="ECO:0000259" key="5">
    <source>
        <dbReference type="Pfam" id="PF26018"/>
    </source>
</evidence>
<evidence type="ECO:0000256" key="1">
    <source>
        <dbReference type="SAM" id="Coils"/>
    </source>
</evidence>
<gene>
    <name evidence="6" type="ordered locus">Tsac_2027</name>
</gene>
<dbReference type="Gene3D" id="2.40.30.170">
    <property type="match status" value="1"/>
</dbReference>
<dbReference type="InterPro" id="IPR058709">
    <property type="entry name" value="BSH_RND-rel"/>
</dbReference>
<sequence length="394" mass="44485">MKRILNIIIAIVVILYIGKVAVNTISGKDKTIPLKPGNLSESIDTYGYIVVDEMVINSPINGEVNMLVKNGTRVPKGKEIAEVVSPNFDKSKLNELNSVDEKIQSIKDDKDTNPYAKDIESINAQIDELNKEYQQAKDKSVLNSLRKKIDDLTSKKEQIIKNGPSSIRNLDDLYSQKKQLESIISNGLYKIYSPEAGVVSDYFDGYEKMFNVNKLFNITSNDINAIQKEPTEIKGEVKQSEPILKLIDNYDWYVLSVLDKSQSQKLKEGNNIKVEIDNDDSQLLDGHIMKIYSISDNLFGVVIKMDDAYNDFYKKRKVKVNITVNNYEGFIVPNTAIVKVDGKYGVYKLNNGIPAFEEVDVKAQNSESAVVESTDGNLKMYDEILVYGKDYLKK</sequence>
<evidence type="ECO:0000256" key="2">
    <source>
        <dbReference type="SAM" id="Phobius"/>
    </source>
</evidence>
<evidence type="ECO:0000259" key="3">
    <source>
        <dbReference type="Pfam" id="PF26011"/>
    </source>
</evidence>
<dbReference type="GO" id="GO:0015562">
    <property type="term" value="F:efflux transmembrane transporter activity"/>
    <property type="evidence" value="ECO:0007669"/>
    <property type="project" value="TreeGrafter"/>
</dbReference>
<accession>I3VWY6</accession>
<dbReference type="PANTHER" id="PTHR30469">
    <property type="entry name" value="MULTIDRUG RESISTANCE PROTEIN MDTA"/>
    <property type="match status" value="1"/>
</dbReference>
<organism evidence="6 7">
    <name type="scientific">Thermoanaerobacterium saccharolyticum (strain DSM 8691 / JW/SL-YS485)</name>
    <dbReference type="NCBI Taxonomy" id="1094508"/>
    <lineage>
        <taxon>Bacteria</taxon>
        <taxon>Bacillati</taxon>
        <taxon>Bacillota</taxon>
        <taxon>Clostridia</taxon>
        <taxon>Thermoanaerobacterales</taxon>
        <taxon>Thermoanaerobacteraceae</taxon>
        <taxon>Thermoanaerobacterium</taxon>
    </lineage>
</organism>
<keyword evidence="2" id="KW-1133">Transmembrane helix</keyword>
<dbReference type="Pfam" id="PF26011">
    <property type="entry name" value="Beta-barrel_RND_rel"/>
    <property type="match status" value="1"/>
</dbReference>
<keyword evidence="2" id="KW-0472">Membrane</keyword>
<proteinExistence type="predicted"/>
<feature type="transmembrane region" description="Helical" evidence="2">
    <location>
        <begin position="7"/>
        <end position="26"/>
    </location>
</feature>
<dbReference type="InterPro" id="IPR058729">
    <property type="entry name" value="Beta-barrel_RND-rel"/>
</dbReference>
<feature type="coiled-coil region" evidence="1">
    <location>
        <begin position="119"/>
        <end position="162"/>
    </location>
</feature>
<dbReference type="EMBL" id="CP003184">
    <property type="protein sequence ID" value="AFK87031.1"/>
    <property type="molecule type" value="Genomic_DNA"/>
</dbReference>
<feature type="domain" description="RND related barrel-sandwich hybrid" evidence="5">
    <location>
        <begin position="53"/>
        <end position="248"/>
    </location>
</feature>
<dbReference type="InterPro" id="IPR058728">
    <property type="entry name" value="HH_RND-rel"/>
</dbReference>